<evidence type="ECO:0000256" key="1">
    <source>
        <dbReference type="SAM" id="MobiDB-lite"/>
    </source>
</evidence>
<sequence>MSGNFGKAHKSLNGAPTPHSIQSSREQVLTARYKVMKKPLGMFSKDPMTGFYRNGLCEVGPEDTGNHSVADPFLDFSASRGNNLRSIGLSAGCKWCLCANRWKEALDFANSSESGDAAKASIVPKVHLHATHERALDVVDMKDLRAHAADSEAANASSVAQDTGGGKNGLGSVGIKEKTEMAGKGGMTSRE</sequence>
<dbReference type="Pfam" id="PF09996">
    <property type="entry name" value="DUF2237"/>
    <property type="match status" value="1"/>
</dbReference>
<protein>
    <submittedName>
        <fullName evidence="2">Uncharacterized protein</fullName>
    </submittedName>
</protein>
<feature type="region of interest" description="Disordered" evidence="1">
    <location>
        <begin position="152"/>
        <end position="191"/>
    </location>
</feature>
<proteinExistence type="predicted"/>
<accession>A0A8H8RR08</accession>
<reference evidence="2 3" key="1">
    <citation type="submission" date="2018-05" db="EMBL/GenBank/DDBJ databases">
        <title>Genome sequencing and assembly of the regulated plant pathogen Lachnellula willkommii and related sister species for the development of diagnostic species identification markers.</title>
        <authorList>
            <person name="Giroux E."/>
            <person name="Bilodeau G."/>
        </authorList>
    </citation>
    <scope>NUCLEOTIDE SEQUENCE [LARGE SCALE GENOMIC DNA]</scope>
    <source>
        <strain evidence="2 3">CBS 160.35</strain>
    </source>
</reference>
<organism evidence="2 3">
    <name type="scientific">Lachnellula occidentalis</name>
    <dbReference type="NCBI Taxonomy" id="215460"/>
    <lineage>
        <taxon>Eukaryota</taxon>
        <taxon>Fungi</taxon>
        <taxon>Dikarya</taxon>
        <taxon>Ascomycota</taxon>
        <taxon>Pezizomycotina</taxon>
        <taxon>Leotiomycetes</taxon>
        <taxon>Helotiales</taxon>
        <taxon>Lachnaceae</taxon>
        <taxon>Lachnellula</taxon>
    </lineage>
</organism>
<comment type="caution">
    <text evidence="2">The sequence shown here is derived from an EMBL/GenBank/DDBJ whole genome shotgun (WGS) entry which is preliminary data.</text>
</comment>
<dbReference type="Proteomes" id="UP000443090">
    <property type="component" value="Unassembled WGS sequence"/>
</dbReference>
<evidence type="ECO:0000313" key="2">
    <source>
        <dbReference type="EMBL" id="TVY39059.1"/>
    </source>
</evidence>
<name>A0A8H8RR08_9HELO</name>
<evidence type="ECO:0000313" key="3">
    <source>
        <dbReference type="Proteomes" id="UP000443090"/>
    </source>
</evidence>
<feature type="region of interest" description="Disordered" evidence="1">
    <location>
        <begin position="1"/>
        <end position="24"/>
    </location>
</feature>
<dbReference type="PANTHER" id="PTHR37466">
    <property type="entry name" value="SLR1628 PROTEIN"/>
    <property type="match status" value="1"/>
</dbReference>
<feature type="compositionally biased region" description="Gly residues" evidence="1">
    <location>
        <begin position="163"/>
        <end position="172"/>
    </location>
</feature>
<keyword evidence="3" id="KW-1185">Reference proteome</keyword>
<dbReference type="Gene3D" id="3.30.56.110">
    <property type="entry name" value="Protein of unknown function DUF2237"/>
    <property type="match status" value="1"/>
</dbReference>
<dbReference type="PANTHER" id="PTHR37466:SF1">
    <property type="entry name" value="SLR1628 PROTEIN"/>
    <property type="match status" value="1"/>
</dbReference>
<gene>
    <name evidence="2" type="ORF">LOCC1_G006307</name>
</gene>
<dbReference type="InterPro" id="IPR018714">
    <property type="entry name" value="DUF2237"/>
</dbReference>
<dbReference type="EMBL" id="QGMI01000551">
    <property type="protein sequence ID" value="TVY39059.1"/>
    <property type="molecule type" value="Genomic_DNA"/>
</dbReference>
<dbReference type="OrthoDB" id="1517790at2759"/>
<dbReference type="AlphaFoldDB" id="A0A8H8RR08"/>